<dbReference type="PANTHER" id="PTHR22906">
    <property type="entry name" value="PROPERDIN"/>
    <property type="match status" value="1"/>
</dbReference>
<reference evidence="6" key="1">
    <citation type="journal article" date="2019" name="bioRxiv">
        <title>The Genome of the Zebra Mussel, Dreissena polymorpha: A Resource for Invasive Species Research.</title>
        <authorList>
            <person name="McCartney M.A."/>
            <person name="Auch B."/>
            <person name="Kono T."/>
            <person name="Mallez S."/>
            <person name="Zhang Y."/>
            <person name="Obille A."/>
            <person name="Becker A."/>
            <person name="Abrahante J.E."/>
            <person name="Garbe J."/>
            <person name="Badalamenti J.P."/>
            <person name="Herman A."/>
            <person name="Mangelson H."/>
            <person name="Liachko I."/>
            <person name="Sullivan S."/>
            <person name="Sone E.D."/>
            <person name="Koren S."/>
            <person name="Silverstein K.A.T."/>
            <person name="Beckman K.B."/>
            <person name="Gohl D.M."/>
        </authorList>
    </citation>
    <scope>NUCLEOTIDE SEQUENCE</scope>
    <source>
        <strain evidence="6">Duluth1</strain>
        <tissue evidence="6">Whole animal</tissue>
    </source>
</reference>
<comment type="subcellular location">
    <subcellularLocation>
        <location evidence="1">Secreted</location>
    </subcellularLocation>
</comment>
<dbReference type="Gene3D" id="2.20.100.10">
    <property type="entry name" value="Thrombospondin type-1 (TSP1) repeat"/>
    <property type="match status" value="1"/>
</dbReference>
<evidence type="ECO:0000313" key="7">
    <source>
        <dbReference type="Proteomes" id="UP000828390"/>
    </source>
</evidence>
<evidence type="ECO:0000256" key="1">
    <source>
        <dbReference type="ARBA" id="ARBA00004613"/>
    </source>
</evidence>
<proteinExistence type="predicted"/>
<dbReference type="SUPFAM" id="SSF82895">
    <property type="entry name" value="TSP-1 type 1 repeat"/>
    <property type="match status" value="1"/>
</dbReference>
<dbReference type="AlphaFoldDB" id="A0A9D4MP94"/>
<dbReference type="InterPro" id="IPR052065">
    <property type="entry name" value="Compl_asym_regulator"/>
</dbReference>
<dbReference type="PROSITE" id="PS50092">
    <property type="entry name" value="TSP1"/>
    <property type="match status" value="1"/>
</dbReference>
<accession>A0A9D4MP94</accession>
<dbReference type="Pfam" id="PF00090">
    <property type="entry name" value="TSP_1"/>
    <property type="match status" value="1"/>
</dbReference>
<dbReference type="SMART" id="SM00209">
    <property type="entry name" value="TSP1"/>
    <property type="match status" value="1"/>
</dbReference>
<dbReference type="FunFam" id="2.20.100.10:FF:000007">
    <property type="entry name" value="Thrombospondin 1"/>
    <property type="match status" value="1"/>
</dbReference>
<dbReference type="InterPro" id="IPR036383">
    <property type="entry name" value="TSP1_rpt_sf"/>
</dbReference>
<gene>
    <name evidence="6" type="ORF">DPMN_003877</name>
</gene>
<keyword evidence="5" id="KW-1015">Disulfide bond</keyword>
<keyword evidence="3" id="KW-0732">Signal</keyword>
<evidence type="ECO:0000256" key="3">
    <source>
        <dbReference type="ARBA" id="ARBA00022729"/>
    </source>
</evidence>
<dbReference type="EMBL" id="JAIWYP010000001">
    <property type="protein sequence ID" value="KAH3879966.1"/>
    <property type="molecule type" value="Genomic_DNA"/>
</dbReference>
<dbReference type="Proteomes" id="UP000828390">
    <property type="component" value="Unassembled WGS sequence"/>
</dbReference>
<name>A0A9D4MP94_DREPO</name>
<organism evidence="6 7">
    <name type="scientific">Dreissena polymorpha</name>
    <name type="common">Zebra mussel</name>
    <name type="synonym">Mytilus polymorpha</name>
    <dbReference type="NCBI Taxonomy" id="45954"/>
    <lineage>
        <taxon>Eukaryota</taxon>
        <taxon>Metazoa</taxon>
        <taxon>Spiralia</taxon>
        <taxon>Lophotrochozoa</taxon>
        <taxon>Mollusca</taxon>
        <taxon>Bivalvia</taxon>
        <taxon>Autobranchia</taxon>
        <taxon>Heteroconchia</taxon>
        <taxon>Euheterodonta</taxon>
        <taxon>Imparidentia</taxon>
        <taxon>Neoheterodontei</taxon>
        <taxon>Myida</taxon>
        <taxon>Dreissenoidea</taxon>
        <taxon>Dreissenidae</taxon>
        <taxon>Dreissena</taxon>
    </lineage>
</organism>
<keyword evidence="7" id="KW-1185">Reference proteome</keyword>
<evidence type="ECO:0000256" key="5">
    <source>
        <dbReference type="ARBA" id="ARBA00023157"/>
    </source>
</evidence>
<sequence length="80" mass="8948">MTPNILYYEFFSKSVNGSWSDWTAWSVCSVTCGIDSHYRNRSCDNPAPAYGEVNCAGSDNENGICTQKRCPSVLNKLYHS</sequence>
<evidence type="ECO:0000256" key="4">
    <source>
        <dbReference type="ARBA" id="ARBA00022737"/>
    </source>
</evidence>
<dbReference type="PANTHER" id="PTHR22906:SF43">
    <property type="entry name" value="PROPERDIN"/>
    <property type="match status" value="1"/>
</dbReference>
<reference evidence="6" key="2">
    <citation type="submission" date="2020-11" db="EMBL/GenBank/DDBJ databases">
        <authorList>
            <person name="McCartney M.A."/>
            <person name="Auch B."/>
            <person name="Kono T."/>
            <person name="Mallez S."/>
            <person name="Becker A."/>
            <person name="Gohl D.M."/>
            <person name="Silverstein K.A.T."/>
            <person name="Koren S."/>
            <person name="Bechman K.B."/>
            <person name="Herman A."/>
            <person name="Abrahante J.E."/>
            <person name="Garbe J."/>
        </authorList>
    </citation>
    <scope>NUCLEOTIDE SEQUENCE</scope>
    <source>
        <strain evidence="6">Duluth1</strain>
        <tissue evidence="6">Whole animal</tissue>
    </source>
</reference>
<dbReference type="InterPro" id="IPR000884">
    <property type="entry name" value="TSP1_rpt"/>
</dbReference>
<keyword evidence="4" id="KW-0677">Repeat</keyword>
<evidence type="ECO:0000313" key="6">
    <source>
        <dbReference type="EMBL" id="KAH3879966.1"/>
    </source>
</evidence>
<keyword evidence="2" id="KW-0964">Secreted</keyword>
<dbReference type="PRINTS" id="PR01705">
    <property type="entry name" value="TSP1REPEAT"/>
</dbReference>
<comment type="caution">
    <text evidence="6">The sequence shown here is derived from an EMBL/GenBank/DDBJ whole genome shotgun (WGS) entry which is preliminary data.</text>
</comment>
<evidence type="ECO:0000256" key="2">
    <source>
        <dbReference type="ARBA" id="ARBA00022525"/>
    </source>
</evidence>
<protein>
    <submittedName>
        <fullName evidence="6">Uncharacterized protein</fullName>
    </submittedName>
</protein>